<evidence type="ECO:0000313" key="2">
    <source>
        <dbReference type="EMBL" id="NEC47799.1"/>
    </source>
</evidence>
<accession>A0A9X5CFP0</accession>
<keyword evidence="3" id="KW-1185">Reference proteome</keyword>
<evidence type="ECO:0000256" key="1">
    <source>
        <dbReference type="SAM" id="MobiDB-lite"/>
    </source>
</evidence>
<keyword evidence="2" id="KW-0723">Serine/threonine-protein kinase</keyword>
<protein>
    <submittedName>
        <fullName evidence="2">Serine/threonine protein kinase</fullName>
    </submittedName>
</protein>
<dbReference type="EMBL" id="JAAGNA010000148">
    <property type="protein sequence ID" value="NEC47799.1"/>
    <property type="molecule type" value="Genomic_DNA"/>
</dbReference>
<reference evidence="2 3" key="1">
    <citation type="submission" date="2020-01" db="EMBL/GenBank/DDBJ databases">
        <title>Insect and environment-associated Actinomycetes.</title>
        <authorList>
            <person name="Currrie C."/>
            <person name="Chevrette M."/>
            <person name="Carlson C."/>
            <person name="Stubbendieck R."/>
            <person name="Wendt-Pienkowski E."/>
        </authorList>
    </citation>
    <scope>NUCLEOTIDE SEQUENCE [LARGE SCALE GENOMIC DNA]</scope>
    <source>
        <strain evidence="2 3">SID8189</strain>
    </source>
</reference>
<gene>
    <name evidence="2" type="ORF">G3I18_04295</name>
</gene>
<keyword evidence="2" id="KW-0808">Transferase</keyword>
<keyword evidence="2" id="KW-0418">Kinase</keyword>
<evidence type="ECO:0000313" key="3">
    <source>
        <dbReference type="Proteomes" id="UP000471745"/>
    </source>
</evidence>
<feature type="non-terminal residue" evidence="2">
    <location>
        <position position="1"/>
    </location>
</feature>
<comment type="caution">
    <text evidence="2">The sequence shown here is derived from an EMBL/GenBank/DDBJ whole genome shotgun (WGS) entry which is preliminary data.</text>
</comment>
<name>A0A9X5CFP0_9ACTN</name>
<dbReference type="Proteomes" id="UP000471745">
    <property type="component" value="Unassembled WGS sequence"/>
</dbReference>
<dbReference type="GO" id="GO:0004674">
    <property type="term" value="F:protein serine/threonine kinase activity"/>
    <property type="evidence" value="ECO:0007669"/>
    <property type="project" value="UniProtKB-KW"/>
</dbReference>
<feature type="region of interest" description="Disordered" evidence="1">
    <location>
        <begin position="1"/>
        <end position="20"/>
    </location>
</feature>
<proteinExistence type="predicted"/>
<organism evidence="2 3">
    <name type="scientific">Actinospica acidiphila</name>
    <dbReference type="NCBI Taxonomy" id="304899"/>
    <lineage>
        <taxon>Bacteria</taxon>
        <taxon>Bacillati</taxon>
        <taxon>Actinomycetota</taxon>
        <taxon>Actinomycetes</taxon>
        <taxon>Catenulisporales</taxon>
        <taxon>Actinospicaceae</taxon>
        <taxon>Actinospica</taxon>
    </lineage>
</organism>
<dbReference type="AlphaFoldDB" id="A0A9X5CFP0"/>
<sequence>STAGQGAGADAAGAGADEPAGATGVPRAYAYSGVMLTADNSLRIGDGKVYDNREEDIRFDCREAGCELESDSAVFTQVYGDPGDGTYDTCSMLTASQTSHRHYLAASAAGSEICFRDGDGNVGLLVVQVKSTAVPKLGFLTADLTVWKD</sequence>